<proteinExistence type="predicted"/>
<comment type="caution">
    <text evidence="1">The sequence shown here is derived from an EMBL/GenBank/DDBJ whole genome shotgun (WGS) entry which is preliminary data.</text>
</comment>
<reference evidence="1" key="1">
    <citation type="submission" date="2020-08" db="EMBL/GenBank/DDBJ databases">
        <title>Multicomponent nature underlies the extraordinary mechanical properties of spider dragline silk.</title>
        <authorList>
            <person name="Kono N."/>
            <person name="Nakamura H."/>
            <person name="Mori M."/>
            <person name="Yoshida Y."/>
            <person name="Ohtoshi R."/>
            <person name="Malay A.D."/>
            <person name="Moran D.A.P."/>
            <person name="Tomita M."/>
            <person name="Numata K."/>
            <person name="Arakawa K."/>
        </authorList>
    </citation>
    <scope>NUCLEOTIDE SEQUENCE</scope>
</reference>
<name>A0A8X6PQW8_NEPPI</name>
<dbReference type="EMBL" id="BMAW01071217">
    <property type="protein sequence ID" value="GFT77051.1"/>
    <property type="molecule type" value="Genomic_DNA"/>
</dbReference>
<gene>
    <name evidence="1" type="ORF">NPIL_698871</name>
</gene>
<accession>A0A8X6PQW8</accession>
<dbReference type="Proteomes" id="UP000887013">
    <property type="component" value="Unassembled WGS sequence"/>
</dbReference>
<evidence type="ECO:0000313" key="1">
    <source>
        <dbReference type="EMBL" id="GFT77051.1"/>
    </source>
</evidence>
<protein>
    <submittedName>
        <fullName evidence="1">Uncharacterized protein</fullName>
    </submittedName>
</protein>
<dbReference type="AlphaFoldDB" id="A0A8X6PQW8"/>
<evidence type="ECO:0000313" key="2">
    <source>
        <dbReference type="Proteomes" id="UP000887013"/>
    </source>
</evidence>
<keyword evidence="2" id="KW-1185">Reference proteome</keyword>
<organism evidence="1 2">
    <name type="scientific">Nephila pilipes</name>
    <name type="common">Giant wood spider</name>
    <name type="synonym">Nephila maculata</name>
    <dbReference type="NCBI Taxonomy" id="299642"/>
    <lineage>
        <taxon>Eukaryota</taxon>
        <taxon>Metazoa</taxon>
        <taxon>Ecdysozoa</taxon>
        <taxon>Arthropoda</taxon>
        <taxon>Chelicerata</taxon>
        <taxon>Arachnida</taxon>
        <taxon>Araneae</taxon>
        <taxon>Araneomorphae</taxon>
        <taxon>Entelegynae</taxon>
        <taxon>Araneoidea</taxon>
        <taxon>Nephilidae</taxon>
        <taxon>Nephila</taxon>
    </lineage>
</organism>
<sequence length="86" mass="9539">MLPRDITAFSARCQKQKFLTLPREVCIPNQLLKCSQKDKDLSPCVSPRETCVLLSRVIAGLVSAALCVAQGKGRRKVNYSSEVNFL</sequence>